<evidence type="ECO:0000313" key="2">
    <source>
        <dbReference type="Proteomes" id="UP001317629"/>
    </source>
</evidence>
<evidence type="ECO:0000313" key="1">
    <source>
        <dbReference type="EMBL" id="BDV35654.1"/>
    </source>
</evidence>
<sequence>MLTRKRLGLNIPSGYAAVPPEKGARASRKTALEDCGNDIARGVRARARLAIWSGGKEAVLSGAVSGSEVTPSGRGARV</sequence>
<dbReference type="EMBL" id="AP027142">
    <property type="protein sequence ID" value="BDV35654.1"/>
    <property type="molecule type" value="Genomic_DNA"/>
</dbReference>
<gene>
    <name evidence="1" type="ORF">SS37A_31830</name>
</gene>
<name>A0ABN6VIZ5_9HYPH</name>
<protein>
    <submittedName>
        <fullName evidence="1">Uncharacterized protein</fullName>
    </submittedName>
</protein>
<accession>A0ABN6VIZ5</accession>
<proteinExistence type="predicted"/>
<reference evidence="1 2" key="1">
    <citation type="journal article" date="2023" name="Int. J. Syst. Evol. Microbiol.">
        <title>Methylocystis iwaonis sp. nov., a type II methane-oxidizing bacterium from surface soil of a rice paddy field in Japan, and emended description of the genus Methylocystis (ex Whittenbury et al. 1970) Bowman et al. 1993.</title>
        <authorList>
            <person name="Kaise H."/>
            <person name="Sawadogo J.B."/>
            <person name="Alam M.S."/>
            <person name="Ueno C."/>
            <person name="Dianou D."/>
            <person name="Shinjo R."/>
            <person name="Asakawa S."/>
        </authorList>
    </citation>
    <scope>NUCLEOTIDE SEQUENCE [LARGE SCALE GENOMIC DNA]</scope>
    <source>
        <strain evidence="1 2">SS37A-Re</strain>
    </source>
</reference>
<organism evidence="1 2">
    <name type="scientific">Methylocystis iwaonis</name>
    <dbReference type="NCBI Taxonomy" id="2885079"/>
    <lineage>
        <taxon>Bacteria</taxon>
        <taxon>Pseudomonadati</taxon>
        <taxon>Pseudomonadota</taxon>
        <taxon>Alphaproteobacteria</taxon>
        <taxon>Hyphomicrobiales</taxon>
        <taxon>Methylocystaceae</taxon>
        <taxon>Methylocystis</taxon>
    </lineage>
</organism>
<dbReference type="Proteomes" id="UP001317629">
    <property type="component" value="Chromosome"/>
</dbReference>
<keyword evidence="2" id="KW-1185">Reference proteome</keyword>